<dbReference type="Gene3D" id="1.10.260.40">
    <property type="entry name" value="lambda repressor-like DNA-binding domains"/>
    <property type="match status" value="1"/>
</dbReference>
<dbReference type="InterPro" id="IPR014710">
    <property type="entry name" value="RmlC-like_jellyroll"/>
</dbReference>
<evidence type="ECO:0000313" key="3">
    <source>
        <dbReference type="EMBL" id="NEZ91342.1"/>
    </source>
</evidence>
<dbReference type="EMBL" id="CP069280">
    <property type="protein sequence ID" value="QRI53889.1"/>
    <property type="molecule type" value="Genomic_DNA"/>
</dbReference>
<sequence length="181" mass="20348">MINEIAEKIRNLRKEKNLTLKDLSEKTGLSISFLSQVENNSSSLAITSLKKIADALNVPITYFFKSPELHKFLVKKQEREVFELEGSSSKFIRLSGNFTERAMESILVVIPAEKQHGHKFSHPGEEFIYVLEGAIIANIDGEDYFVNEGDSIHFPSTIPHILSNPLKTDSKILTVVCPAIF</sequence>
<dbReference type="RefSeq" id="WP_003362795.1">
    <property type="nucleotide sequence ID" value="NZ_AP014696.1"/>
</dbReference>
<dbReference type="SUPFAM" id="SSF51182">
    <property type="entry name" value="RmlC-like cupins"/>
    <property type="match status" value="1"/>
</dbReference>
<evidence type="ECO:0000256" key="1">
    <source>
        <dbReference type="ARBA" id="ARBA00023125"/>
    </source>
</evidence>
<evidence type="ECO:0000313" key="4">
    <source>
        <dbReference type="EMBL" id="QRI53889.1"/>
    </source>
</evidence>
<dbReference type="EMBL" id="SGKC01000006">
    <property type="protein sequence ID" value="NEZ91342.1"/>
    <property type="molecule type" value="Genomic_DNA"/>
</dbReference>
<evidence type="ECO:0000259" key="2">
    <source>
        <dbReference type="PROSITE" id="PS50943"/>
    </source>
</evidence>
<keyword evidence="1" id="KW-0238">DNA-binding</keyword>
<dbReference type="Pfam" id="PF01381">
    <property type="entry name" value="HTH_3"/>
    <property type="match status" value="1"/>
</dbReference>
<reference evidence="3 5" key="2">
    <citation type="submission" date="2019-02" db="EMBL/GenBank/DDBJ databases">
        <title>Genome sequencing of Clostridium botulinum clinical isolates.</title>
        <authorList>
            <person name="Brunt J."/>
            <person name="Van Vliet A.H.M."/>
            <person name="Stringer S.C."/>
            <person name="Grant K.A."/>
            <person name="Carter A.C."/>
            <person name="Peck M.W."/>
        </authorList>
    </citation>
    <scope>NUCLEOTIDE SEQUENCE [LARGE SCALE GENOMIC DNA]</scope>
    <source>
        <strain evidence="3 5">H142660711</strain>
    </source>
</reference>
<dbReference type="Proteomes" id="UP000663464">
    <property type="component" value="Chromosome"/>
</dbReference>
<dbReference type="SMART" id="SM00530">
    <property type="entry name" value="HTH_XRE"/>
    <property type="match status" value="1"/>
</dbReference>
<dbReference type="AlphaFoldDB" id="A0A0A2HLG8"/>
<evidence type="ECO:0000313" key="5">
    <source>
        <dbReference type="Proteomes" id="UP000473887"/>
    </source>
</evidence>
<organism evidence="3 5">
    <name type="scientific">Clostridium botulinum</name>
    <dbReference type="NCBI Taxonomy" id="1491"/>
    <lineage>
        <taxon>Bacteria</taxon>
        <taxon>Bacillati</taxon>
        <taxon>Bacillota</taxon>
        <taxon>Clostridia</taxon>
        <taxon>Eubacteriales</taxon>
        <taxon>Clostridiaceae</taxon>
        <taxon>Clostridium</taxon>
    </lineage>
</organism>
<dbReference type="PANTHER" id="PTHR46797">
    <property type="entry name" value="HTH-TYPE TRANSCRIPTIONAL REGULATOR"/>
    <property type="match status" value="1"/>
</dbReference>
<dbReference type="FunFam" id="1.10.260.40:FF:000043">
    <property type="entry name" value="DNA-binding protein"/>
    <property type="match status" value="1"/>
</dbReference>
<dbReference type="CDD" id="cd02209">
    <property type="entry name" value="cupin_XRE_C"/>
    <property type="match status" value="1"/>
</dbReference>
<dbReference type="SUPFAM" id="SSF47413">
    <property type="entry name" value="lambda repressor-like DNA-binding domains"/>
    <property type="match status" value="1"/>
</dbReference>
<dbReference type="InterPro" id="IPR050807">
    <property type="entry name" value="TransReg_Diox_bact_type"/>
</dbReference>
<proteinExistence type="predicted"/>
<gene>
    <name evidence="3" type="ORF">EXM69_05125</name>
    <name evidence="4" type="ORF">JQS73_01830</name>
</gene>
<dbReference type="Pfam" id="PF07883">
    <property type="entry name" value="Cupin_2"/>
    <property type="match status" value="1"/>
</dbReference>
<dbReference type="Proteomes" id="UP000473887">
    <property type="component" value="Unassembled WGS sequence"/>
</dbReference>
<evidence type="ECO:0000313" key="6">
    <source>
        <dbReference type="Proteomes" id="UP000663464"/>
    </source>
</evidence>
<dbReference type="PROSITE" id="PS50943">
    <property type="entry name" value="HTH_CROC1"/>
    <property type="match status" value="1"/>
</dbReference>
<name>A0A0A2HLG8_CLOBO</name>
<accession>A0A0A2HLG8</accession>
<reference evidence="4" key="3">
    <citation type="submission" date="2021-02" db="EMBL/GenBank/DDBJ databases">
        <authorList>
            <person name="Dover N."/>
            <person name="Barash J.R."/>
            <person name="Bell J.M."/>
            <person name="Sylvester M.D."/>
            <person name="Arnon S."/>
        </authorList>
    </citation>
    <scope>NUCLEOTIDE SEQUENCE</scope>
    <source>
        <strain evidence="4">IBCA10-7060</strain>
    </source>
</reference>
<dbReference type="InterPro" id="IPR001387">
    <property type="entry name" value="Cro/C1-type_HTH"/>
</dbReference>
<protein>
    <submittedName>
        <fullName evidence="3">Cupin domain-containing protein</fullName>
    </submittedName>
</protein>
<dbReference type="Gene3D" id="2.60.120.10">
    <property type="entry name" value="Jelly Rolls"/>
    <property type="match status" value="1"/>
</dbReference>
<reference evidence="4 6" key="1">
    <citation type="journal article" date="2014" name="J. Infect. Dis.">
        <title>Molecular characterization of a novel botulinum neurotoxin type H gene.</title>
        <authorList>
            <person name="Dover N."/>
            <person name="Barash J.R."/>
            <person name="Hill K.K."/>
            <person name="Xie G."/>
            <person name="Arnon S.S."/>
        </authorList>
    </citation>
    <scope>NUCLEOTIDE SEQUENCE [LARGE SCALE GENOMIC DNA]</scope>
    <source>
        <strain evidence="4 6">IBCA10-7060</strain>
    </source>
</reference>
<dbReference type="GO" id="GO:0005829">
    <property type="term" value="C:cytosol"/>
    <property type="evidence" value="ECO:0007669"/>
    <property type="project" value="TreeGrafter"/>
</dbReference>
<dbReference type="CDD" id="cd00093">
    <property type="entry name" value="HTH_XRE"/>
    <property type="match status" value="1"/>
</dbReference>
<dbReference type="PANTHER" id="PTHR46797:SF25">
    <property type="entry name" value="TRANSCRIPTIONAL REGULATOR"/>
    <property type="match status" value="1"/>
</dbReference>
<dbReference type="InterPro" id="IPR010982">
    <property type="entry name" value="Lambda_DNA-bd_dom_sf"/>
</dbReference>
<dbReference type="GO" id="GO:0003700">
    <property type="term" value="F:DNA-binding transcription factor activity"/>
    <property type="evidence" value="ECO:0007669"/>
    <property type="project" value="TreeGrafter"/>
</dbReference>
<dbReference type="OMA" id="PHWFGNP"/>
<dbReference type="InterPro" id="IPR011051">
    <property type="entry name" value="RmlC_Cupin_sf"/>
</dbReference>
<dbReference type="GeneID" id="5184597"/>
<dbReference type="GO" id="GO:0003677">
    <property type="term" value="F:DNA binding"/>
    <property type="evidence" value="ECO:0007669"/>
    <property type="project" value="UniProtKB-KW"/>
</dbReference>
<feature type="domain" description="HTH cro/C1-type" evidence="2">
    <location>
        <begin position="9"/>
        <end position="63"/>
    </location>
</feature>
<dbReference type="InterPro" id="IPR013096">
    <property type="entry name" value="Cupin_2"/>
</dbReference>